<dbReference type="SUPFAM" id="SSF55797">
    <property type="entry name" value="PR-1-like"/>
    <property type="match status" value="1"/>
</dbReference>
<protein>
    <submittedName>
        <fullName evidence="2">Probable transmembrane protein</fullName>
    </submittedName>
</protein>
<sequence>MNKDLLLLMIMTILTSCGSVATINNENNSLDMSNNEYNNYNDNSINEYNNYNDNSINEYNNYNDNSINVIKTNDYKSSSHYSIPTISEVDKNIFLNAINRARAEARDCGDGRGVLPAVNPLVWNDELYKASYEHNYDMLNANYFAHQGSNTQYDITGRKINQKSNPIDRLRNNGYLDQGITIGYGSAENLAEGQATIENAVLAWLNSEHHCINIMNGNFTEMGLSKVLKPNYGYLWTNVFGYKK</sequence>
<dbReference type="PANTHER" id="PTHR31157:SF1">
    <property type="entry name" value="SCP DOMAIN-CONTAINING PROTEIN"/>
    <property type="match status" value="1"/>
</dbReference>
<accession>A0A1W1EKS3</accession>
<evidence type="ECO:0000313" key="2">
    <source>
        <dbReference type="EMBL" id="SHO81470.1"/>
    </source>
</evidence>
<dbReference type="AlphaFoldDB" id="A0A1W1EKS3"/>
<dbReference type="PANTHER" id="PTHR31157">
    <property type="entry name" value="SCP DOMAIN-CONTAINING PROTEIN"/>
    <property type="match status" value="1"/>
</dbReference>
<name>A0A1W1EKS3_9ZZZZ</name>
<dbReference type="EMBL" id="FRYL01000041">
    <property type="protein sequence ID" value="SHO81470.1"/>
    <property type="molecule type" value="Genomic_DNA"/>
</dbReference>
<dbReference type="PROSITE" id="PS51257">
    <property type="entry name" value="PROKAR_LIPOPROTEIN"/>
    <property type="match status" value="1"/>
</dbReference>
<feature type="domain" description="SCP" evidence="1">
    <location>
        <begin position="96"/>
        <end position="237"/>
    </location>
</feature>
<organism evidence="2">
    <name type="scientific">hydrothermal vent metagenome</name>
    <dbReference type="NCBI Taxonomy" id="652676"/>
    <lineage>
        <taxon>unclassified sequences</taxon>
        <taxon>metagenomes</taxon>
        <taxon>ecological metagenomes</taxon>
    </lineage>
</organism>
<reference evidence="2" key="1">
    <citation type="submission" date="2016-10" db="EMBL/GenBank/DDBJ databases">
        <authorList>
            <person name="de Groot N.N."/>
        </authorList>
    </citation>
    <scope>NUCLEOTIDE SEQUENCE</scope>
</reference>
<dbReference type="CDD" id="cd05379">
    <property type="entry name" value="CAP_bacterial"/>
    <property type="match status" value="1"/>
</dbReference>
<dbReference type="InterPro" id="IPR014044">
    <property type="entry name" value="CAP_dom"/>
</dbReference>
<dbReference type="Gene3D" id="3.40.33.10">
    <property type="entry name" value="CAP"/>
    <property type="match status" value="1"/>
</dbReference>
<gene>
    <name evidence="2" type="ORF">MNB_SV-15-1047</name>
</gene>
<keyword evidence="2" id="KW-0472">Membrane</keyword>
<keyword evidence="2" id="KW-0812">Transmembrane</keyword>
<evidence type="ECO:0000259" key="1">
    <source>
        <dbReference type="Pfam" id="PF00188"/>
    </source>
</evidence>
<dbReference type="Pfam" id="PF00188">
    <property type="entry name" value="CAP"/>
    <property type="match status" value="1"/>
</dbReference>
<dbReference type="InterPro" id="IPR035940">
    <property type="entry name" value="CAP_sf"/>
</dbReference>
<proteinExistence type="predicted"/>